<accession>A0ABP9DEU4</accession>
<dbReference type="PANTHER" id="PTHR43560">
    <property type="entry name" value="ION-TRANSLOCATING OXIDOREDUCTASE COMPLEX SUBUNIT B"/>
    <property type="match status" value="1"/>
</dbReference>
<feature type="binding site" evidence="10">
    <location>
        <position position="140"/>
    </location>
    <ligand>
        <name>[4Fe-4S] cluster</name>
        <dbReference type="ChEBI" id="CHEBI:49883"/>
        <label>2</label>
    </ligand>
</feature>
<evidence type="ECO:0000313" key="14">
    <source>
        <dbReference type="Proteomes" id="UP001500298"/>
    </source>
</evidence>
<feature type="domain" description="4Fe-4S ferredoxin-type" evidence="11">
    <location>
        <begin position="126"/>
        <end position="160"/>
    </location>
</feature>
<sequence length="287" mass="30334">MSILTAFIALGGLTLLLALLLVVANKKLYVYEDPRIDQVDNMLPHANCGACGFPGCRPFAEALVAQKTAPSKCTVNTEEGKQAIAAYLGVASGAEEKRVARLACGGGDNVAYRNAQYRGMTSCQASALVAGGDKDCTWGCLGLGDCAVSCTFGAIEMDANGLPRVNEDKCTACGDCVDACPKGLFSIELAENRLWINCKSKKEGDEVLTACQVGCTACGKCVMDAAGLIHMQDNLPVIDYQKGQLTQEPMQRCPTGAIVWLDKEKGIVKGEGAKKIIRKEALGNHCS</sequence>
<evidence type="ECO:0000256" key="6">
    <source>
        <dbReference type="ARBA" id="ARBA00022982"/>
    </source>
</evidence>
<dbReference type="InterPro" id="IPR010207">
    <property type="entry name" value="Elect_transpt_cplx_RnfB/RsxB"/>
</dbReference>
<dbReference type="HAMAP" id="MF_00463">
    <property type="entry name" value="RsxB_RnfB"/>
    <property type="match status" value="1"/>
</dbReference>
<dbReference type="Pfam" id="PF04060">
    <property type="entry name" value="FeS"/>
    <property type="match status" value="1"/>
</dbReference>
<keyword evidence="5 10" id="KW-1278">Translocase</keyword>
<comment type="caution">
    <text evidence="13">The sequence shown here is derived from an EMBL/GenBank/DDBJ whole genome shotgun (WGS) entry which is preliminary data.</text>
</comment>
<keyword evidence="2 10" id="KW-0004">4Fe-4S</keyword>
<feature type="binding site" evidence="10">
    <location>
        <position position="136"/>
    </location>
    <ligand>
        <name>[4Fe-4S] cluster</name>
        <dbReference type="ChEBI" id="CHEBI:49883"/>
        <label>2</label>
    </ligand>
</feature>
<dbReference type="NCBIfam" id="TIGR01944">
    <property type="entry name" value="rnfB"/>
    <property type="match status" value="1"/>
</dbReference>
<feature type="binding site" evidence="10">
    <location>
        <position position="180"/>
    </location>
    <ligand>
        <name>[4Fe-4S] cluster</name>
        <dbReference type="ChEBI" id="CHEBI:49883"/>
        <label>2</label>
    </ligand>
</feature>
<feature type="binding site" evidence="10">
    <location>
        <position position="56"/>
    </location>
    <ligand>
        <name>[4Fe-4S] cluster</name>
        <dbReference type="ChEBI" id="CHEBI:49883"/>
        <label>1</label>
    </ligand>
</feature>
<dbReference type="RefSeq" id="WP_345373115.1">
    <property type="nucleotide sequence ID" value="NZ_BAABJX010000045.1"/>
</dbReference>
<feature type="binding site" evidence="10">
    <location>
        <position position="173"/>
    </location>
    <ligand>
        <name>[4Fe-4S] cluster</name>
        <dbReference type="ChEBI" id="CHEBI:49883"/>
        <label>3</label>
    </ligand>
</feature>
<feature type="binding site" evidence="10">
    <location>
        <position position="170"/>
    </location>
    <ligand>
        <name>[4Fe-4S] cluster</name>
        <dbReference type="ChEBI" id="CHEBI:49883"/>
        <label>3</label>
    </ligand>
</feature>
<dbReference type="Gene3D" id="1.10.15.40">
    <property type="entry name" value="Electron transport complex subunit B, putative Fe-S cluster"/>
    <property type="match status" value="1"/>
</dbReference>
<comment type="subunit">
    <text evidence="10">The complex is composed of six subunits: RnfA, RnfB, RnfC, RnfD, RnfE and RnfG.</text>
</comment>
<comment type="function">
    <text evidence="10">Part of a membrane-bound complex that couples electron transfer with translocation of ions across the membrane.</text>
</comment>
<evidence type="ECO:0000256" key="9">
    <source>
        <dbReference type="ARBA" id="ARBA00023136"/>
    </source>
</evidence>
<evidence type="ECO:0000256" key="5">
    <source>
        <dbReference type="ARBA" id="ARBA00022967"/>
    </source>
</evidence>
<protein>
    <recommendedName>
        <fullName evidence="10">Ion-translocating oxidoreductase complex subunit B</fullName>
        <ecNumber evidence="10">7.-.-.-</ecNumber>
    </recommendedName>
    <alternativeName>
        <fullName evidence="10">Rnf electron transport complex subunit B</fullName>
    </alternativeName>
</protein>
<dbReference type="Pfam" id="PF12837">
    <property type="entry name" value="Fer4_6"/>
    <property type="match status" value="1"/>
</dbReference>
<feature type="binding site" evidence="10">
    <location>
        <position position="48"/>
    </location>
    <ligand>
        <name>[4Fe-4S] cluster</name>
        <dbReference type="ChEBI" id="CHEBI:49883"/>
        <label>1</label>
    </ligand>
</feature>
<keyword evidence="10" id="KW-1003">Cell membrane</keyword>
<feature type="binding site" evidence="10">
    <location>
        <position position="146"/>
    </location>
    <ligand>
        <name>[4Fe-4S] cluster</name>
        <dbReference type="ChEBI" id="CHEBI:49883"/>
        <label>2</label>
    </ligand>
</feature>
<keyword evidence="3 10" id="KW-0479">Metal-binding</keyword>
<comment type="cofactor">
    <cofactor evidence="10">
        <name>[4Fe-4S] cluster</name>
        <dbReference type="ChEBI" id="CHEBI:49883"/>
    </cofactor>
    <text evidence="10">Binds 3 [4Fe-4S] clusters.</text>
</comment>
<evidence type="ECO:0000256" key="10">
    <source>
        <dbReference type="HAMAP-Rule" id="MF_00463"/>
    </source>
</evidence>
<reference evidence="14" key="1">
    <citation type="journal article" date="2019" name="Int. J. Syst. Evol. Microbiol.">
        <title>The Global Catalogue of Microorganisms (GCM) 10K type strain sequencing project: providing services to taxonomists for standard genome sequencing and annotation.</title>
        <authorList>
            <consortium name="The Broad Institute Genomics Platform"/>
            <consortium name="The Broad Institute Genome Sequencing Center for Infectious Disease"/>
            <person name="Wu L."/>
            <person name="Ma J."/>
        </authorList>
    </citation>
    <scope>NUCLEOTIDE SEQUENCE [LARGE SCALE GENOMIC DNA]</scope>
    <source>
        <strain evidence="14">JCM 18326</strain>
    </source>
</reference>
<proteinExistence type="inferred from homology"/>
<evidence type="ECO:0000313" key="13">
    <source>
        <dbReference type="EMBL" id="GAA4842465.1"/>
    </source>
</evidence>
<name>A0ABP9DEU4_9BACT</name>
<dbReference type="PROSITE" id="PS51379">
    <property type="entry name" value="4FE4S_FER_2"/>
    <property type="match status" value="2"/>
</dbReference>
<keyword evidence="1 10" id="KW-0813">Transport</keyword>
<dbReference type="PROSITE" id="PS51656">
    <property type="entry name" value="4FE4S"/>
    <property type="match status" value="1"/>
</dbReference>
<gene>
    <name evidence="10" type="primary">rnfB</name>
    <name evidence="13" type="ORF">GCM10023331_29440</name>
</gene>
<keyword evidence="4 10" id="KW-0677">Repeat</keyword>
<dbReference type="PANTHER" id="PTHR43560:SF1">
    <property type="entry name" value="ION-TRANSLOCATING OXIDOREDUCTASE COMPLEX SUBUNIT B"/>
    <property type="match status" value="1"/>
</dbReference>
<feature type="domain" description="4Fe-4S" evidence="12">
    <location>
        <begin position="31"/>
        <end position="90"/>
    </location>
</feature>
<feature type="binding site" evidence="10">
    <location>
        <position position="73"/>
    </location>
    <ligand>
        <name>[4Fe-4S] cluster</name>
        <dbReference type="ChEBI" id="CHEBI:49883"/>
        <label>1</label>
    </ligand>
</feature>
<dbReference type="InterPro" id="IPR017900">
    <property type="entry name" value="4Fe4S_Fe_S_CS"/>
</dbReference>
<dbReference type="SUPFAM" id="SSF54862">
    <property type="entry name" value="4Fe-4S ferredoxins"/>
    <property type="match status" value="2"/>
</dbReference>
<feature type="region of interest" description="Hydrophobic" evidence="10">
    <location>
        <begin position="1"/>
        <end position="25"/>
    </location>
</feature>
<comment type="similarity">
    <text evidence="10">Belongs to the 4Fe4S bacterial-type ferredoxin family. RnfB subfamily.</text>
</comment>
<evidence type="ECO:0000259" key="12">
    <source>
        <dbReference type="PROSITE" id="PS51656"/>
    </source>
</evidence>
<keyword evidence="6 10" id="KW-0249">Electron transport</keyword>
<organism evidence="13 14">
    <name type="scientific">Algivirga pacifica</name>
    <dbReference type="NCBI Taxonomy" id="1162670"/>
    <lineage>
        <taxon>Bacteria</taxon>
        <taxon>Pseudomonadati</taxon>
        <taxon>Bacteroidota</taxon>
        <taxon>Cytophagia</taxon>
        <taxon>Cytophagales</taxon>
        <taxon>Flammeovirgaceae</taxon>
        <taxon>Algivirga</taxon>
    </lineage>
</organism>
<feature type="binding site" evidence="10">
    <location>
        <position position="51"/>
    </location>
    <ligand>
        <name>[4Fe-4S] cluster</name>
        <dbReference type="ChEBI" id="CHEBI:49883"/>
        <label>1</label>
    </ligand>
</feature>
<evidence type="ECO:0000256" key="4">
    <source>
        <dbReference type="ARBA" id="ARBA00022737"/>
    </source>
</evidence>
<evidence type="ECO:0000256" key="8">
    <source>
        <dbReference type="ARBA" id="ARBA00023014"/>
    </source>
</evidence>
<evidence type="ECO:0000256" key="2">
    <source>
        <dbReference type="ARBA" id="ARBA00022485"/>
    </source>
</evidence>
<keyword evidence="14" id="KW-1185">Reference proteome</keyword>
<dbReference type="EC" id="7.-.-.-" evidence="10"/>
<evidence type="ECO:0000256" key="7">
    <source>
        <dbReference type="ARBA" id="ARBA00023004"/>
    </source>
</evidence>
<evidence type="ECO:0000256" key="1">
    <source>
        <dbReference type="ARBA" id="ARBA00022448"/>
    </source>
</evidence>
<feature type="binding site" evidence="10">
    <location>
        <position position="150"/>
    </location>
    <ligand>
        <name>[4Fe-4S] cluster</name>
        <dbReference type="ChEBI" id="CHEBI:49883"/>
        <label>3</label>
    </ligand>
</feature>
<comment type="subcellular location">
    <subcellularLocation>
        <location evidence="10">Cell membrane</location>
    </subcellularLocation>
</comment>
<dbReference type="Proteomes" id="UP001500298">
    <property type="component" value="Unassembled WGS sequence"/>
</dbReference>
<feature type="domain" description="4Fe-4S ferredoxin-type" evidence="11">
    <location>
        <begin position="161"/>
        <end position="190"/>
    </location>
</feature>
<dbReference type="EMBL" id="BAABJX010000045">
    <property type="protein sequence ID" value="GAA4842465.1"/>
    <property type="molecule type" value="Genomic_DNA"/>
</dbReference>
<keyword evidence="9 10" id="KW-0472">Membrane</keyword>
<keyword evidence="8 10" id="KW-0411">Iron-sulfur</keyword>
<keyword evidence="7 10" id="KW-0408">Iron</keyword>
<evidence type="ECO:0000256" key="3">
    <source>
        <dbReference type="ARBA" id="ARBA00022723"/>
    </source>
</evidence>
<feature type="binding site" evidence="10">
    <location>
        <position position="176"/>
    </location>
    <ligand>
        <name>[4Fe-4S] cluster</name>
        <dbReference type="ChEBI" id="CHEBI:49883"/>
        <label>3</label>
    </ligand>
</feature>
<dbReference type="InterPro" id="IPR050395">
    <property type="entry name" value="4Fe4S_Ferredoxin_RnfB"/>
</dbReference>
<evidence type="ECO:0000259" key="11">
    <source>
        <dbReference type="PROSITE" id="PS51379"/>
    </source>
</evidence>
<dbReference type="Gene3D" id="3.30.70.20">
    <property type="match status" value="1"/>
</dbReference>
<comment type="caution">
    <text evidence="10">Lacks conserved residue(s) required for the propagation of feature annotation.</text>
</comment>
<dbReference type="InterPro" id="IPR007202">
    <property type="entry name" value="4Fe-4S_dom"/>
</dbReference>
<dbReference type="InterPro" id="IPR017896">
    <property type="entry name" value="4Fe4S_Fe-S-bd"/>
</dbReference>
<dbReference type="PROSITE" id="PS00198">
    <property type="entry name" value="4FE4S_FER_1"/>
    <property type="match status" value="1"/>
</dbReference>